<feature type="transmembrane region" description="Helical" evidence="1">
    <location>
        <begin position="21"/>
        <end position="44"/>
    </location>
</feature>
<evidence type="ECO:0000256" key="1">
    <source>
        <dbReference type="SAM" id="Phobius"/>
    </source>
</evidence>
<protein>
    <submittedName>
        <fullName evidence="2">Uncharacterized protein</fullName>
    </submittedName>
</protein>
<dbReference type="EMBL" id="JARJCW010000059">
    <property type="protein sequence ID" value="KAJ7201391.1"/>
    <property type="molecule type" value="Genomic_DNA"/>
</dbReference>
<organism evidence="2 3">
    <name type="scientific">Mycena pura</name>
    <dbReference type="NCBI Taxonomy" id="153505"/>
    <lineage>
        <taxon>Eukaryota</taxon>
        <taxon>Fungi</taxon>
        <taxon>Dikarya</taxon>
        <taxon>Basidiomycota</taxon>
        <taxon>Agaricomycotina</taxon>
        <taxon>Agaricomycetes</taxon>
        <taxon>Agaricomycetidae</taxon>
        <taxon>Agaricales</taxon>
        <taxon>Marasmiineae</taxon>
        <taxon>Mycenaceae</taxon>
        <taxon>Mycena</taxon>
    </lineage>
</organism>
<keyword evidence="1" id="KW-1133">Transmembrane helix</keyword>
<evidence type="ECO:0000313" key="3">
    <source>
        <dbReference type="Proteomes" id="UP001219525"/>
    </source>
</evidence>
<gene>
    <name evidence="2" type="ORF">GGX14DRAFT_656697</name>
</gene>
<keyword evidence="1" id="KW-0472">Membrane</keyword>
<dbReference type="Proteomes" id="UP001219525">
    <property type="component" value="Unassembled WGS sequence"/>
</dbReference>
<name>A0AAD6V6V1_9AGAR</name>
<proteinExistence type="predicted"/>
<accession>A0AAD6V6V1</accession>
<reference evidence="2" key="1">
    <citation type="submission" date="2023-03" db="EMBL/GenBank/DDBJ databases">
        <title>Massive genome expansion in bonnet fungi (Mycena s.s.) driven by repeated elements and novel gene families across ecological guilds.</title>
        <authorList>
            <consortium name="Lawrence Berkeley National Laboratory"/>
            <person name="Harder C.B."/>
            <person name="Miyauchi S."/>
            <person name="Viragh M."/>
            <person name="Kuo A."/>
            <person name="Thoen E."/>
            <person name="Andreopoulos B."/>
            <person name="Lu D."/>
            <person name="Skrede I."/>
            <person name="Drula E."/>
            <person name="Henrissat B."/>
            <person name="Morin E."/>
            <person name="Kohler A."/>
            <person name="Barry K."/>
            <person name="LaButti K."/>
            <person name="Morin E."/>
            <person name="Salamov A."/>
            <person name="Lipzen A."/>
            <person name="Mereny Z."/>
            <person name="Hegedus B."/>
            <person name="Baldrian P."/>
            <person name="Stursova M."/>
            <person name="Weitz H."/>
            <person name="Taylor A."/>
            <person name="Grigoriev I.V."/>
            <person name="Nagy L.G."/>
            <person name="Martin F."/>
            <person name="Kauserud H."/>
        </authorList>
    </citation>
    <scope>NUCLEOTIDE SEQUENCE</scope>
    <source>
        <strain evidence="2">9144</strain>
    </source>
</reference>
<feature type="transmembrane region" description="Helical" evidence="1">
    <location>
        <begin position="79"/>
        <end position="97"/>
    </location>
</feature>
<dbReference type="AlphaFoldDB" id="A0AAD6V6V1"/>
<keyword evidence="3" id="KW-1185">Reference proteome</keyword>
<sequence>MYKTSTCLVAYVLLKHPPLSMHYHGVIGLNAVRVLSVVGLILLLELHAVNRFQANRIANSTDDMLDCDYIEGSTVNPAGVFWAVVASLLSFSKLFFVRPRFFLRRPRLTVPTVSELSWPMVFFDRSFLALGALGIFQALIGAQILSYHVNEERPSGPYAAT</sequence>
<evidence type="ECO:0000313" key="2">
    <source>
        <dbReference type="EMBL" id="KAJ7201391.1"/>
    </source>
</evidence>
<feature type="transmembrane region" description="Helical" evidence="1">
    <location>
        <begin position="127"/>
        <end position="149"/>
    </location>
</feature>
<keyword evidence="1" id="KW-0812">Transmembrane</keyword>
<comment type="caution">
    <text evidence="2">The sequence shown here is derived from an EMBL/GenBank/DDBJ whole genome shotgun (WGS) entry which is preliminary data.</text>
</comment>